<evidence type="ECO:0000256" key="1">
    <source>
        <dbReference type="SAM" id="MobiDB-lite"/>
    </source>
</evidence>
<dbReference type="AlphaFoldDB" id="A0A915DY16"/>
<feature type="region of interest" description="Disordered" evidence="1">
    <location>
        <begin position="85"/>
        <end position="113"/>
    </location>
</feature>
<dbReference type="PROSITE" id="PS00959">
    <property type="entry name" value="HISTONE_H3_2"/>
    <property type="match status" value="1"/>
</dbReference>
<feature type="compositionally biased region" description="Basic and acidic residues" evidence="1">
    <location>
        <begin position="85"/>
        <end position="102"/>
    </location>
</feature>
<reference evidence="3" key="1">
    <citation type="submission" date="2022-11" db="UniProtKB">
        <authorList>
            <consortium name="WormBaseParasite"/>
        </authorList>
    </citation>
    <scope>IDENTIFICATION</scope>
</reference>
<sequence length="113" mass="13181">MARTKQTAYRLWQAKLRASNWQPRRQLVLRSAKSVVIRRPRIPAPKVPFQRLVREVAQQHRTTIASNLRLFLLCKKRLRLSDCSLRRHESVRDPRKAGDNHAEGYAAGSSDPW</sequence>
<dbReference type="GO" id="GO:0000786">
    <property type="term" value="C:nucleosome"/>
    <property type="evidence" value="ECO:0007669"/>
    <property type="project" value="InterPro"/>
</dbReference>
<accession>A0A915DY16</accession>
<dbReference type="InterPro" id="IPR000164">
    <property type="entry name" value="Histone_H3/CENP-A"/>
</dbReference>
<keyword evidence="2" id="KW-1185">Reference proteome</keyword>
<proteinExistence type="predicted"/>
<organism evidence="2 3">
    <name type="scientific">Ditylenchus dipsaci</name>
    <dbReference type="NCBI Taxonomy" id="166011"/>
    <lineage>
        <taxon>Eukaryota</taxon>
        <taxon>Metazoa</taxon>
        <taxon>Ecdysozoa</taxon>
        <taxon>Nematoda</taxon>
        <taxon>Chromadorea</taxon>
        <taxon>Rhabditida</taxon>
        <taxon>Tylenchina</taxon>
        <taxon>Tylenchomorpha</taxon>
        <taxon>Sphaerularioidea</taxon>
        <taxon>Anguinidae</taxon>
        <taxon>Anguininae</taxon>
        <taxon>Ditylenchus</taxon>
    </lineage>
</organism>
<evidence type="ECO:0000313" key="2">
    <source>
        <dbReference type="Proteomes" id="UP000887574"/>
    </source>
</evidence>
<evidence type="ECO:0000313" key="3">
    <source>
        <dbReference type="WBParaSite" id="jg23928"/>
    </source>
</evidence>
<name>A0A915DY16_9BILA</name>
<dbReference type="Proteomes" id="UP000887574">
    <property type="component" value="Unplaced"/>
</dbReference>
<dbReference type="GO" id="GO:0030527">
    <property type="term" value="F:structural constituent of chromatin"/>
    <property type="evidence" value="ECO:0007669"/>
    <property type="project" value="InterPro"/>
</dbReference>
<protein>
    <submittedName>
        <fullName evidence="3">Integron gene cassette protein</fullName>
    </submittedName>
</protein>
<dbReference type="GO" id="GO:0003677">
    <property type="term" value="F:DNA binding"/>
    <property type="evidence" value="ECO:0007669"/>
    <property type="project" value="InterPro"/>
</dbReference>
<dbReference type="WBParaSite" id="jg23928">
    <property type="protein sequence ID" value="jg23928"/>
    <property type="gene ID" value="jg23928"/>
</dbReference>